<evidence type="ECO:0000313" key="2">
    <source>
        <dbReference type="EMBL" id="CAG8820084.1"/>
    </source>
</evidence>
<evidence type="ECO:0000313" key="3">
    <source>
        <dbReference type="Proteomes" id="UP000789405"/>
    </source>
</evidence>
<name>A0A9N9KBR7_9GLOM</name>
<dbReference type="OrthoDB" id="2442827at2759"/>
<dbReference type="Proteomes" id="UP000789405">
    <property type="component" value="Unassembled WGS sequence"/>
</dbReference>
<dbReference type="AlphaFoldDB" id="A0A9N9KBR7"/>
<comment type="caution">
    <text evidence="2">The sequence shown here is derived from an EMBL/GenBank/DDBJ whole genome shotgun (WGS) entry which is preliminary data.</text>
</comment>
<protein>
    <submittedName>
        <fullName evidence="2">572_t:CDS:1</fullName>
    </submittedName>
</protein>
<proteinExistence type="predicted"/>
<dbReference type="EMBL" id="CAJVPY010058828">
    <property type="protein sequence ID" value="CAG8820084.1"/>
    <property type="molecule type" value="Genomic_DNA"/>
</dbReference>
<organism evidence="2 3">
    <name type="scientific">Dentiscutata erythropus</name>
    <dbReference type="NCBI Taxonomy" id="1348616"/>
    <lineage>
        <taxon>Eukaryota</taxon>
        <taxon>Fungi</taxon>
        <taxon>Fungi incertae sedis</taxon>
        <taxon>Mucoromycota</taxon>
        <taxon>Glomeromycotina</taxon>
        <taxon>Glomeromycetes</taxon>
        <taxon>Diversisporales</taxon>
        <taxon>Gigasporaceae</taxon>
        <taxon>Dentiscutata</taxon>
    </lineage>
</organism>
<keyword evidence="3" id="KW-1185">Reference proteome</keyword>
<sequence length="139" mass="16247">KLVDNLVTVFEMDNPLFYQLFQKYTLTELHQEGLNRLIACYPDGRTIRLVRTKLKDYDKKSSRNEVEKEIIQPVAENSNEEPPTTEPQPKRRKTTGTKHRTTNDEITILSILKIHKNNLLNKAIASVREKLSEVWTIKK</sequence>
<reference evidence="2" key="1">
    <citation type="submission" date="2021-06" db="EMBL/GenBank/DDBJ databases">
        <authorList>
            <person name="Kallberg Y."/>
            <person name="Tangrot J."/>
            <person name="Rosling A."/>
        </authorList>
    </citation>
    <scope>NUCLEOTIDE SEQUENCE</scope>
    <source>
        <strain evidence="2">MA453B</strain>
    </source>
</reference>
<evidence type="ECO:0000256" key="1">
    <source>
        <dbReference type="SAM" id="MobiDB-lite"/>
    </source>
</evidence>
<feature type="compositionally biased region" description="Basic residues" evidence="1">
    <location>
        <begin position="90"/>
        <end position="100"/>
    </location>
</feature>
<accession>A0A9N9KBR7</accession>
<feature type="region of interest" description="Disordered" evidence="1">
    <location>
        <begin position="58"/>
        <end position="101"/>
    </location>
</feature>
<feature type="compositionally biased region" description="Basic and acidic residues" evidence="1">
    <location>
        <begin position="58"/>
        <end position="70"/>
    </location>
</feature>
<feature type="non-terminal residue" evidence="2">
    <location>
        <position position="1"/>
    </location>
</feature>
<gene>
    <name evidence="2" type="ORF">DERYTH_LOCUS26887</name>
</gene>
<feature type="non-terminal residue" evidence="2">
    <location>
        <position position="139"/>
    </location>
</feature>